<comment type="cofactor">
    <cofactor evidence="2">
        <name>Mg(2+)</name>
        <dbReference type="ChEBI" id="CHEBI:18420"/>
    </cofactor>
</comment>
<accession>A0A6F9Y6U3</accession>
<comment type="cofactor">
    <cofactor evidence="1">
        <name>Mn(2+)</name>
        <dbReference type="ChEBI" id="CHEBI:29035"/>
    </cofactor>
</comment>
<dbReference type="Gene3D" id="3.60.10.10">
    <property type="entry name" value="Endonuclease/exonuclease/phosphatase"/>
    <property type="match status" value="1"/>
</dbReference>
<name>A0A6F9Y6U3_9LACO</name>
<dbReference type="PANTHER" id="PTHR15822:SF4">
    <property type="entry name" value="TYROSYL-DNA PHOSPHODIESTERASE 2"/>
    <property type="match status" value="1"/>
</dbReference>
<keyword evidence="5" id="KW-0227">DNA damage</keyword>
<dbReference type="EMBL" id="BLAP01000065">
    <property type="protein sequence ID" value="GET13177.1"/>
    <property type="molecule type" value="Genomic_DNA"/>
</dbReference>
<dbReference type="InterPro" id="IPR036691">
    <property type="entry name" value="Endo/exonu/phosph_ase_sf"/>
</dbReference>
<evidence type="ECO:0000259" key="9">
    <source>
        <dbReference type="Pfam" id="PF03372"/>
    </source>
</evidence>
<protein>
    <recommendedName>
        <fullName evidence="9">Endonuclease/exonuclease/phosphatase domain-containing protein</fullName>
    </recommendedName>
</protein>
<keyword evidence="8" id="KW-0234">DNA repair</keyword>
<evidence type="ECO:0000256" key="7">
    <source>
        <dbReference type="ARBA" id="ARBA00022842"/>
    </source>
</evidence>
<dbReference type="GO" id="GO:0016787">
    <property type="term" value="F:hydrolase activity"/>
    <property type="evidence" value="ECO:0007669"/>
    <property type="project" value="UniProtKB-KW"/>
</dbReference>
<evidence type="ECO:0000256" key="5">
    <source>
        <dbReference type="ARBA" id="ARBA00022763"/>
    </source>
</evidence>
<evidence type="ECO:0000256" key="2">
    <source>
        <dbReference type="ARBA" id="ARBA00001946"/>
    </source>
</evidence>
<dbReference type="Proteomes" id="UP000494160">
    <property type="component" value="Unassembled WGS sequence"/>
</dbReference>
<keyword evidence="4" id="KW-0479">Metal-binding</keyword>
<dbReference type="SUPFAM" id="SSF56219">
    <property type="entry name" value="DNase I-like"/>
    <property type="match status" value="1"/>
</dbReference>
<dbReference type="GO" id="GO:0046872">
    <property type="term" value="F:metal ion binding"/>
    <property type="evidence" value="ECO:0007669"/>
    <property type="project" value="UniProtKB-KW"/>
</dbReference>
<evidence type="ECO:0000313" key="10">
    <source>
        <dbReference type="EMBL" id="GET13177.1"/>
    </source>
</evidence>
<proteinExistence type="predicted"/>
<evidence type="ECO:0000256" key="3">
    <source>
        <dbReference type="ARBA" id="ARBA00022722"/>
    </source>
</evidence>
<sequence length="238" mass="27861">MKFLTWNIKDGGVLEFNNPKVDNIENILNIIKKESPDVIIIQEYQSEFYNELIRDGLNKLSYTHTVCEDHPDKTLRKRVLIASKEPFENIETTTNILDYSKRNWREVVVNNNSIHILGIHVPLATTTNLCGVKKDNKREKRIFLDALKKKFIEYKNSNVPCMICGDFNLHSNAIYKEYLDEFYNYLTEITSKEATHGNYKFDYVFVNDAFKRLIKTDDIFSPQPTIFSDHSYLCVEIA</sequence>
<evidence type="ECO:0000256" key="8">
    <source>
        <dbReference type="ARBA" id="ARBA00023204"/>
    </source>
</evidence>
<comment type="caution">
    <text evidence="10">The sequence shown here is derived from an EMBL/GenBank/DDBJ whole genome shotgun (WGS) entry which is preliminary data.</text>
</comment>
<evidence type="ECO:0000256" key="1">
    <source>
        <dbReference type="ARBA" id="ARBA00001936"/>
    </source>
</evidence>
<evidence type="ECO:0000256" key="6">
    <source>
        <dbReference type="ARBA" id="ARBA00022801"/>
    </source>
</evidence>
<dbReference type="RefSeq" id="WP_172577677.1">
    <property type="nucleotide sequence ID" value="NZ_BLAP01000065.1"/>
</dbReference>
<keyword evidence="6" id="KW-0378">Hydrolase</keyword>
<keyword evidence="3" id="KW-0540">Nuclease</keyword>
<keyword evidence="7" id="KW-0460">Magnesium</keyword>
<dbReference type="AlphaFoldDB" id="A0A6F9Y6U3"/>
<dbReference type="GO" id="GO:0004518">
    <property type="term" value="F:nuclease activity"/>
    <property type="evidence" value="ECO:0007669"/>
    <property type="project" value="UniProtKB-KW"/>
</dbReference>
<dbReference type="PANTHER" id="PTHR15822">
    <property type="entry name" value="TRAF AND TNF RECEPTOR-ASSOCIATED PROTEIN"/>
    <property type="match status" value="1"/>
</dbReference>
<gene>
    <name evidence="10" type="ORF">SN811_16770</name>
</gene>
<reference evidence="10" key="1">
    <citation type="submission" date="2019-10" db="EMBL/GenBank/DDBJ databases">
        <title>Lactobacillus agilis SN811 Whole Genome Sequencing Project.</title>
        <authorList>
            <person name="Suzuki S."/>
            <person name="Endo A."/>
            <person name="Maeno S."/>
            <person name="Shiwa Y."/>
            <person name="Matsutani M."/>
            <person name="Kajikawa A."/>
        </authorList>
    </citation>
    <scope>NUCLEOTIDE SEQUENCE</scope>
    <source>
        <strain evidence="10">SN811</strain>
    </source>
</reference>
<organism evidence="10">
    <name type="scientific">Ligilactobacillus agilis</name>
    <dbReference type="NCBI Taxonomy" id="1601"/>
    <lineage>
        <taxon>Bacteria</taxon>
        <taxon>Bacillati</taxon>
        <taxon>Bacillota</taxon>
        <taxon>Bacilli</taxon>
        <taxon>Lactobacillales</taxon>
        <taxon>Lactobacillaceae</taxon>
        <taxon>Ligilactobacillus</taxon>
    </lineage>
</organism>
<dbReference type="InterPro" id="IPR005135">
    <property type="entry name" value="Endo/exonuclease/phosphatase"/>
</dbReference>
<dbReference type="GO" id="GO:0006281">
    <property type="term" value="P:DNA repair"/>
    <property type="evidence" value="ECO:0007669"/>
    <property type="project" value="UniProtKB-KW"/>
</dbReference>
<feature type="domain" description="Endonuclease/exonuclease/phosphatase" evidence="9">
    <location>
        <begin position="4"/>
        <end position="230"/>
    </location>
</feature>
<dbReference type="InterPro" id="IPR051547">
    <property type="entry name" value="TDP2-like"/>
</dbReference>
<dbReference type="Pfam" id="PF03372">
    <property type="entry name" value="Exo_endo_phos"/>
    <property type="match status" value="1"/>
</dbReference>
<evidence type="ECO:0000256" key="4">
    <source>
        <dbReference type="ARBA" id="ARBA00022723"/>
    </source>
</evidence>